<keyword evidence="1" id="KW-0539">Nucleus</keyword>
<dbReference type="GO" id="GO:0003677">
    <property type="term" value="F:DNA binding"/>
    <property type="evidence" value="ECO:0007669"/>
    <property type="project" value="UniProtKB-KW"/>
</dbReference>
<dbReference type="CDD" id="cd00086">
    <property type="entry name" value="homeodomain"/>
    <property type="match status" value="1"/>
</dbReference>
<organism evidence="3 4">
    <name type="scientific">Emiliania huxleyi (strain CCMP1516)</name>
    <dbReference type="NCBI Taxonomy" id="280463"/>
    <lineage>
        <taxon>Eukaryota</taxon>
        <taxon>Haptista</taxon>
        <taxon>Haptophyta</taxon>
        <taxon>Prymnesiophyceae</taxon>
        <taxon>Isochrysidales</taxon>
        <taxon>Noelaerhabdaceae</taxon>
        <taxon>Emiliania</taxon>
    </lineage>
</organism>
<keyword evidence="1" id="KW-0371">Homeobox</keyword>
<accession>A0A0D3IRS2</accession>
<reference evidence="3" key="2">
    <citation type="submission" date="2024-10" db="UniProtKB">
        <authorList>
            <consortium name="EnsemblProtists"/>
        </authorList>
    </citation>
    <scope>IDENTIFICATION</scope>
</reference>
<evidence type="ECO:0000313" key="3">
    <source>
        <dbReference type="EnsemblProtists" id="EOD13957"/>
    </source>
</evidence>
<dbReference type="HOGENOM" id="CLU_1301708_0_0_1"/>
<dbReference type="AlphaFoldDB" id="A0A0D3IRS2"/>
<feature type="domain" description="Homeobox" evidence="2">
    <location>
        <begin position="9"/>
        <end position="51"/>
    </location>
</feature>
<dbReference type="GO" id="GO:0005634">
    <property type="term" value="C:nucleus"/>
    <property type="evidence" value="ECO:0007669"/>
    <property type="project" value="UniProtKB-SubCell"/>
</dbReference>
<sequence length="212" mass="21141">MVTAANADKSTRWIVAPAALAVLEQVFSMERFPTRQLRASLAADLAVNPRQASAPPVGLPLPSVFPNGGPPASAFPASTLHASTLHASTLHASGHYGAHSLRGAGPPASRSSADRGWTPLANVETLGGVGDGGVGDTANAALADHLGLSLFGVLGGGKVGQGVLQGEFASAADNEVERILDGLKADQADLGALGDLGDPATSAAPFLGAGER</sequence>
<dbReference type="InterPro" id="IPR001356">
    <property type="entry name" value="HD"/>
</dbReference>
<dbReference type="Pfam" id="PF00046">
    <property type="entry name" value="Homeodomain"/>
    <property type="match status" value="1"/>
</dbReference>
<evidence type="ECO:0000313" key="4">
    <source>
        <dbReference type="Proteomes" id="UP000013827"/>
    </source>
</evidence>
<keyword evidence="1" id="KW-0238">DNA-binding</keyword>
<dbReference type="GeneID" id="17260112"/>
<dbReference type="PaxDb" id="2903-EOD13957"/>
<reference evidence="4" key="1">
    <citation type="journal article" date="2013" name="Nature">
        <title>Pan genome of the phytoplankton Emiliania underpins its global distribution.</title>
        <authorList>
            <person name="Read B.A."/>
            <person name="Kegel J."/>
            <person name="Klute M.J."/>
            <person name="Kuo A."/>
            <person name="Lefebvre S.C."/>
            <person name="Maumus F."/>
            <person name="Mayer C."/>
            <person name="Miller J."/>
            <person name="Monier A."/>
            <person name="Salamov A."/>
            <person name="Young J."/>
            <person name="Aguilar M."/>
            <person name="Claverie J.M."/>
            <person name="Frickenhaus S."/>
            <person name="Gonzalez K."/>
            <person name="Herman E.K."/>
            <person name="Lin Y.C."/>
            <person name="Napier J."/>
            <person name="Ogata H."/>
            <person name="Sarno A.F."/>
            <person name="Shmutz J."/>
            <person name="Schroeder D."/>
            <person name="de Vargas C."/>
            <person name="Verret F."/>
            <person name="von Dassow P."/>
            <person name="Valentin K."/>
            <person name="Van de Peer Y."/>
            <person name="Wheeler G."/>
            <person name="Dacks J.B."/>
            <person name="Delwiche C.F."/>
            <person name="Dyhrman S.T."/>
            <person name="Glockner G."/>
            <person name="John U."/>
            <person name="Richards T."/>
            <person name="Worden A.Z."/>
            <person name="Zhang X."/>
            <person name="Grigoriev I.V."/>
            <person name="Allen A.E."/>
            <person name="Bidle K."/>
            <person name="Borodovsky M."/>
            <person name="Bowler C."/>
            <person name="Brownlee C."/>
            <person name="Cock J.M."/>
            <person name="Elias M."/>
            <person name="Gladyshev V.N."/>
            <person name="Groth M."/>
            <person name="Guda C."/>
            <person name="Hadaegh A."/>
            <person name="Iglesias-Rodriguez M.D."/>
            <person name="Jenkins J."/>
            <person name="Jones B.M."/>
            <person name="Lawson T."/>
            <person name="Leese F."/>
            <person name="Lindquist E."/>
            <person name="Lobanov A."/>
            <person name="Lomsadze A."/>
            <person name="Malik S.B."/>
            <person name="Marsh M.E."/>
            <person name="Mackinder L."/>
            <person name="Mock T."/>
            <person name="Mueller-Roeber B."/>
            <person name="Pagarete A."/>
            <person name="Parker M."/>
            <person name="Probert I."/>
            <person name="Quesneville H."/>
            <person name="Raines C."/>
            <person name="Rensing S.A."/>
            <person name="Riano-Pachon D.M."/>
            <person name="Richier S."/>
            <person name="Rokitta S."/>
            <person name="Shiraiwa Y."/>
            <person name="Soanes D.M."/>
            <person name="van der Giezen M."/>
            <person name="Wahlund T.M."/>
            <person name="Williams B."/>
            <person name="Wilson W."/>
            <person name="Wolfe G."/>
            <person name="Wurch L.L."/>
        </authorList>
    </citation>
    <scope>NUCLEOTIDE SEQUENCE</scope>
</reference>
<comment type="subcellular location">
    <subcellularLocation>
        <location evidence="1">Nucleus</location>
    </subcellularLocation>
</comment>
<dbReference type="EnsemblProtists" id="EOD13957">
    <property type="protein sequence ID" value="EOD13957"/>
    <property type="gene ID" value="EMIHUDRAFT_459477"/>
</dbReference>
<keyword evidence="4" id="KW-1185">Reference proteome</keyword>
<dbReference type="InterPro" id="IPR009057">
    <property type="entry name" value="Homeodomain-like_sf"/>
</dbReference>
<evidence type="ECO:0000259" key="2">
    <source>
        <dbReference type="Pfam" id="PF00046"/>
    </source>
</evidence>
<name>A0A0D3IRS2_EMIH1</name>
<dbReference type="KEGG" id="ehx:EMIHUDRAFT_459477"/>
<dbReference type="Proteomes" id="UP000013827">
    <property type="component" value="Unassembled WGS sequence"/>
</dbReference>
<dbReference type="RefSeq" id="XP_005766386.1">
    <property type="nucleotide sequence ID" value="XM_005766329.1"/>
</dbReference>
<evidence type="ECO:0000256" key="1">
    <source>
        <dbReference type="RuleBase" id="RU000682"/>
    </source>
</evidence>
<dbReference type="SUPFAM" id="SSF46689">
    <property type="entry name" value="Homeodomain-like"/>
    <property type="match status" value="1"/>
</dbReference>
<protein>
    <recommendedName>
        <fullName evidence="2">Homeobox domain-containing protein</fullName>
    </recommendedName>
</protein>
<proteinExistence type="predicted"/>